<dbReference type="SUPFAM" id="SSF52833">
    <property type="entry name" value="Thioredoxin-like"/>
    <property type="match status" value="1"/>
</dbReference>
<name>A0A0D2E0J3_9EURO</name>
<dbReference type="InterPro" id="IPR026928">
    <property type="entry name" value="FAX/IsoI-like"/>
</dbReference>
<dbReference type="PANTHER" id="PTHR12289">
    <property type="entry name" value="METAXIN RELATED"/>
    <property type="match status" value="1"/>
</dbReference>
<feature type="domain" description="Thioredoxin-like fold" evidence="3">
    <location>
        <begin position="15"/>
        <end position="110"/>
    </location>
</feature>
<dbReference type="InterPro" id="IPR040079">
    <property type="entry name" value="Glutathione_S-Trfase"/>
</dbReference>
<feature type="domain" description="Metaxin glutathione S-transferase" evidence="2">
    <location>
        <begin position="155"/>
        <end position="193"/>
    </location>
</feature>
<comment type="similarity">
    <text evidence="1">Belongs to the FAX family.</text>
</comment>
<gene>
    <name evidence="4" type="ORF">PV04_07102</name>
</gene>
<evidence type="ECO:0000259" key="3">
    <source>
        <dbReference type="Pfam" id="PF17172"/>
    </source>
</evidence>
<dbReference type="SFLD" id="SFLDG01200">
    <property type="entry name" value="SUF1.1"/>
    <property type="match status" value="1"/>
</dbReference>
<dbReference type="HOGENOM" id="CLU_044137_1_1_1"/>
<keyword evidence="5" id="KW-1185">Reference proteome</keyword>
<evidence type="ECO:0000256" key="1">
    <source>
        <dbReference type="ARBA" id="ARBA00006475"/>
    </source>
</evidence>
<dbReference type="Pfam" id="PF17171">
    <property type="entry name" value="GST_C_6"/>
    <property type="match status" value="1"/>
</dbReference>
<evidence type="ECO:0000259" key="2">
    <source>
        <dbReference type="Pfam" id="PF17171"/>
    </source>
</evidence>
<dbReference type="PANTHER" id="PTHR12289:SF41">
    <property type="entry name" value="FAILED AXON CONNECTIONS-RELATED"/>
    <property type="match status" value="1"/>
</dbReference>
<dbReference type="InterPro" id="IPR033468">
    <property type="entry name" value="Metaxin_GST"/>
</dbReference>
<protein>
    <recommendedName>
        <fullName evidence="6">Thioredoxin-like fold domain-containing protein</fullName>
    </recommendedName>
</protein>
<dbReference type="Pfam" id="PF17172">
    <property type="entry name" value="GST_N_4"/>
    <property type="match status" value="1"/>
</dbReference>
<dbReference type="AlphaFoldDB" id="A0A0D2E0J3"/>
<dbReference type="Proteomes" id="UP000054266">
    <property type="component" value="Unassembled WGS sequence"/>
</dbReference>
<evidence type="ECO:0008006" key="6">
    <source>
        <dbReference type="Google" id="ProtNLM"/>
    </source>
</evidence>
<proteinExistence type="inferred from homology"/>
<accession>A0A0D2E0J3</accession>
<dbReference type="GO" id="GO:0005737">
    <property type="term" value="C:cytoplasm"/>
    <property type="evidence" value="ECO:0007669"/>
    <property type="project" value="TreeGrafter"/>
</dbReference>
<reference evidence="4 5" key="1">
    <citation type="submission" date="2015-01" db="EMBL/GenBank/DDBJ databases">
        <title>The Genome Sequence of Capronia semiimmersa CBS27337.</title>
        <authorList>
            <consortium name="The Broad Institute Genomics Platform"/>
            <person name="Cuomo C."/>
            <person name="de Hoog S."/>
            <person name="Gorbushina A."/>
            <person name="Stielow B."/>
            <person name="Teixiera M."/>
            <person name="Abouelleil A."/>
            <person name="Chapman S.B."/>
            <person name="Priest M."/>
            <person name="Young S.K."/>
            <person name="Wortman J."/>
            <person name="Nusbaum C."/>
            <person name="Birren B."/>
        </authorList>
    </citation>
    <scope>NUCLEOTIDE SEQUENCE [LARGE SCALE GENOMIC DNA]</scope>
    <source>
        <strain evidence="4 5">CBS 27337</strain>
    </source>
</reference>
<sequence length="207" mass="23507">MANPDIKRLVPKLSPFPTKLECFLRFLNIPYETVIEPDLSDAPRRKVPWISINRVQISDSDLIVFFLHGQVCDSNAELTPDQNAIGHLVQHTLEDHFYWIILYYEFFDDNGSDYLFRAAHLGHSDRTKAIRDDFANRVYDQGTGRYTPVEVVEKASKDLLAVSTKLGGKTFLLGTPNPTSFDAVVFGMLLAVFQARGMHPEVTDFAR</sequence>
<dbReference type="EMBL" id="KN846959">
    <property type="protein sequence ID" value="KIW67887.1"/>
    <property type="molecule type" value="Genomic_DNA"/>
</dbReference>
<dbReference type="InterPro" id="IPR036249">
    <property type="entry name" value="Thioredoxin-like_sf"/>
</dbReference>
<dbReference type="InterPro" id="IPR012336">
    <property type="entry name" value="Thioredoxin-like_fold"/>
</dbReference>
<organism evidence="4 5">
    <name type="scientific">Phialophora macrospora</name>
    <dbReference type="NCBI Taxonomy" id="1851006"/>
    <lineage>
        <taxon>Eukaryota</taxon>
        <taxon>Fungi</taxon>
        <taxon>Dikarya</taxon>
        <taxon>Ascomycota</taxon>
        <taxon>Pezizomycotina</taxon>
        <taxon>Eurotiomycetes</taxon>
        <taxon>Chaetothyriomycetidae</taxon>
        <taxon>Chaetothyriales</taxon>
        <taxon>Herpotrichiellaceae</taxon>
        <taxon>Phialophora</taxon>
    </lineage>
</organism>
<evidence type="ECO:0000313" key="4">
    <source>
        <dbReference type="EMBL" id="KIW67887.1"/>
    </source>
</evidence>
<dbReference type="SFLD" id="SFLDS00019">
    <property type="entry name" value="Glutathione_Transferase_(cytos"/>
    <property type="match status" value="1"/>
</dbReference>
<dbReference type="InterPro" id="IPR050931">
    <property type="entry name" value="Mito_Protein_Transport_Metaxin"/>
</dbReference>
<evidence type="ECO:0000313" key="5">
    <source>
        <dbReference type="Proteomes" id="UP000054266"/>
    </source>
</evidence>
<dbReference type="SFLD" id="SFLDG01180">
    <property type="entry name" value="SUF1"/>
    <property type="match status" value="1"/>
</dbReference>